<reference evidence="1 2" key="1">
    <citation type="journal article" date="2020" name="IScience">
        <title>Genome Sequencing of the Endangered Kingdonia uniflora (Circaeasteraceae, Ranunculales) Reveals Potential Mechanisms of Evolutionary Specialization.</title>
        <authorList>
            <person name="Sun Y."/>
            <person name="Deng T."/>
            <person name="Zhang A."/>
            <person name="Moore M.J."/>
            <person name="Landis J.B."/>
            <person name="Lin N."/>
            <person name="Zhang H."/>
            <person name="Zhang X."/>
            <person name="Huang J."/>
            <person name="Zhang X."/>
            <person name="Sun H."/>
            <person name="Wang H."/>
        </authorList>
    </citation>
    <scope>NUCLEOTIDE SEQUENCE [LARGE SCALE GENOMIC DNA]</scope>
    <source>
        <strain evidence="1">TB1705</strain>
        <tissue evidence="1">Leaf</tissue>
    </source>
</reference>
<keyword evidence="2" id="KW-1185">Reference proteome</keyword>
<proteinExistence type="predicted"/>
<comment type="caution">
    <text evidence="1">The sequence shown here is derived from an EMBL/GenBank/DDBJ whole genome shotgun (WGS) entry which is preliminary data.</text>
</comment>
<protein>
    <submittedName>
        <fullName evidence="1">Uncharacterized protein</fullName>
    </submittedName>
</protein>
<sequence length="133" mass="15033">MDPSEKFQTSGALLLGKENGKVVSWSFPNRSKCVLFFGGCLKEEVVKEIVVKDIIMKNPKSKYLYVDHDPLTQVFGPGKKGWVNFMGLDIYAPLLREEIVVHFLNIHEHIITTGRALVLPGLQESQEAEYEVI</sequence>
<evidence type="ECO:0000313" key="1">
    <source>
        <dbReference type="EMBL" id="KAF6172704.1"/>
    </source>
</evidence>
<accession>A0A7J7P0J0</accession>
<name>A0A7J7P0J0_9MAGN</name>
<dbReference type="EMBL" id="JACGCM010000410">
    <property type="protein sequence ID" value="KAF6172704.1"/>
    <property type="molecule type" value="Genomic_DNA"/>
</dbReference>
<dbReference type="Proteomes" id="UP000541444">
    <property type="component" value="Unassembled WGS sequence"/>
</dbReference>
<organism evidence="1 2">
    <name type="scientific">Kingdonia uniflora</name>
    <dbReference type="NCBI Taxonomy" id="39325"/>
    <lineage>
        <taxon>Eukaryota</taxon>
        <taxon>Viridiplantae</taxon>
        <taxon>Streptophyta</taxon>
        <taxon>Embryophyta</taxon>
        <taxon>Tracheophyta</taxon>
        <taxon>Spermatophyta</taxon>
        <taxon>Magnoliopsida</taxon>
        <taxon>Ranunculales</taxon>
        <taxon>Circaeasteraceae</taxon>
        <taxon>Kingdonia</taxon>
    </lineage>
</organism>
<gene>
    <name evidence="1" type="ORF">GIB67_017343</name>
</gene>
<feature type="non-terminal residue" evidence="1">
    <location>
        <position position="1"/>
    </location>
</feature>
<evidence type="ECO:0000313" key="2">
    <source>
        <dbReference type="Proteomes" id="UP000541444"/>
    </source>
</evidence>
<dbReference type="AlphaFoldDB" id="A0A7J7P0J0"/>